<dbReference type="PANTHER" id="PTHR35894">
    <property type="entry name" value="GENERAL SECRETION PATHWAY PROTEIN A-RELATED"/>
    <property type="match status" value="1"/>
</dbReference>
<evidence type="ECO:0008006" key="3">
    <source>
        <dbReference type="Google" id="ProtNLM"/>
    </source>
</evidence>
<keyword evidence="2" id="KW-1185">Reference proteome</keyword>
<reference evidence="2" key="1">
    <citation type="submission" date="2019-05" db="EMBL/GenBank/DDBJ databases">
        <title>Prevotella brunnea sp. nov., isolated from a wound of a patient.</title>
        <authorList>
            <person name="Buhl M."/>
        </authorList>
    </citation>
    <scope>NUCLEOTIDE SEQUENCE [LARGE SCALE GENOMIC DNA]</scope>
    <source>
        <strain evidence="2">A2672</strain>
    </source>
</reference>
<dbReference type="RefSeq" id="WP_130829411.1">
    <property type="nucleotide sequence ID" value="NZ_SDIK01000040.1"/>
</dbReference>
<protein>
    <recommendedName>
        <fullName evidence="3">ATP-binding protein</fullName>
    </recommendedName>
</protein>
<sequence>MSETSIDILKSFENAKDSETILKTKFDLDSNPFPKSGIADLDATDEVISKLVPVSSEVTQKIVSYIRDSMSDRNSDNRYLSLVITGEYGTGKTQTLMFIQYLLKHYPGYKPYVVYLDDPGQSLSELIGSVISEIGIENFKRYLWNIFMLHVDDNQEIKNRFIEYISSPRMFTSYSNLAANSKFESCFKSYKELADALLGEKVNRATKNAREEFLLNSIMTCFINKFKYTNIARYYVGILSENINISKSWDLIVSGQAKDLAKKEVVLLKSIVEIVKNQMDYTDFYLLVDEFEEVSSNRLTKKEADNYMSNLRALIDRERNWCSVFAMNPRALEDVKQISLALFGRISNSTITLTPFDANQLGLVIKNYIDTVRKNNDSIYPFTDAAVQTLYNGVEDENLKGSPRYLLKLCYSILQDAAVTLDKGQSIDEDFVKSFLNKIDE</sequence>
<dbReference type="SUPFAM" id="SSF52540">
    <property type="entry name" value="P-loop containing nucleoside triphosphate hydrolases"/>
    <property type="match status" value="1"/>
</dbReference>
<dbReference type="PANTHER" id="PTHR35894:SF1">
    <property type="entry name" value="PHOSPHORIBULOKINASE _ URIDINE KINASE FAMILY"/>
    <property type="match status" value="1"/>
</dbReference>
<dbReference type="OrthoDB" id="1100475at2"/>
<proteinExistence type="predicted"/>
<evidence type="ECO:0000313" key="1">
    <source>
        <dbReference type="EMBL" id="TXJ62150.1"/>
    </source>
</evidence>
<dbReference type="Proteomes" id="UP000321612">
    <property type="component" value="Unassembled WGS sequence"/>
</dbReference>
<gene>
    <name evidence="1" type="ORF">ETF27_05775</name>
</gene>
<organism evidence="1 2">
    <name type="scientific">Prevotella brunnea</name>
    <dbReference type="NCBI Taxonomy" id="2508867"/>
    <lineage>
        <taxon>Bacteria</taxon>
        <taxon>Pseudomonadati</taxon>
        <taxon>Bacteroidota</taxon>
        <taxon>Bacteroidia</taxon>
        <taxon>Bacteroidales</taxon>
        <taxon>Prevotellaceae</taxon>
        <taxon>Prevotella</taxon>
    </lineage>
</organism>
<name>A0A5C8GKA2_9BACT</name>
<dbReference type="AlphaFoldDB" id="A0A5C8GKA2"/>
<dbReference type="InterPro" id="IPR027417">
    <property type="entry name" value="P-loop_NTPase"/>
</dbReference>
<dbReference type="EMBL" id="SDIK01000040">
    <property type="protein sequence ID" value="TXJ62150.1"/>
    <property type="molecule type" value="Genomic_DNA"/>
</dbReference>
<comment type="caution">
    <text evidence="1">The sequence shown here is derived from an EMBL/GenBank/DDBJ whole genome shotgun (WGS) entry which is preliminary data.</text>
</comment>
<accession>A0A5C8GKA2</accession>
<evidence type="ECO:0000313" key="2">
    <source>
        <dbReference type="Proteomes" id="UP000321612"/>
    </source>
</evidence>
<dbReference type="InterPro" id="IPR052026">
    <property type="entry name" value="ExeA_AAA_ATPase_DNA-bind"/>
</dbReference>